<dbReference type="Pfam" id="PF02254">
    <property type="entry name" value="TrkA_N"/>
    <property type="match status" value="1"/>
</dbReference>
<dbReference type="PANTHER" id="PTHR43833">
    <property type="entry name" value="POTASSIUM CHANNEL PROTEIN 2-RELATED-RELATED"/>
    <property type="match status" value="1"/>
</dbReference>
<feature type="domain" description="RCK C-terminal" evidence="4">
    <location>
        <begin position="90"/>
        <end position="170"/>
    </location>
</feature>
<evidence type="ECO:0000256" key="2">
    <source>
        <dbReference type="ARBA" id="ARBA00023065"/>
    </source>
</evidence>
<keyword evidence="2" id="KW-0406">Ion transport</keyword>
<proteinExistence type="predicted"/>
<name>X0VNU7_9ZZZZ</name>
<dbReference type="InterPro" id="IPR036721">
    <property type="entry name" value="RCK_C_sf"/>
</dbReference>
<dbReference type="Pfam" id="PF02080">
    <property type="entry name" value="TrkA_C"/>
    <property type="match status" value="1"/>
</dbReference>
<reference evidence="5" key="1">
    <citation type="journal article" date="2014" name="Front. Microbiol.">
        <title>High frequency of phylogenetically diverse reductive dehalogenase-homologous genes in deep subseafloor sedimentary metagenomes.</title>
        <authorList>
            <person name="Kawai M."/>
            <person name="Futagami T."/>
            <person name="Toyoda A."/>
            <person name="Takaki Y."/>
            <person name="Nishi S."/>
            <person name="Hori S."/>
            <person name="Arai W."/>
            <person name="Tsubouchi T."/>
            <person name="Morono Y."/>
            <person name="Uchiyama I."/>
            <person name="Ito T."/>
            <person name="Fujiyama A."/>
            <person name="Inagaki F."/>
            <person name="Takami H."/>
        </authorList>
    </citation>
    <scope>NUCLEOTIDE SEQUENCE</scope>
    <source>
        <strain evidence="5">Expedition CK06-06</strain>
    </source>
</reference>
<dbReference type="GO" id="GO:0006813">
    <property type="term" value="P:potassium ion transport"/>
    <property type="evidence" value="ECO:0007669"/>
    <property type="project" value="InterPro"/>
</dbReference>
<feature type="domain" description="RCK N-terminal" evidence="3">
    <location>
        <begin position="1"/>
        <end position="71"/>
    </location>
</feature>
<gene>
    <name evidence="5" type="ORF">S01H1_59365</name>
</gene>
<keyword evidence="1" id="KW-0813">Transport</keyword>
<dbReference type="GO" id="GO:0008324">
    <property type="term" value="F:monoatomic cation transmembrane transporter activity"/>
    <property type="evidence" value="ECO:0007669"/>
    <property type="project" value="InterPro"/>
</dbReference>
<evidence type="ECO:0000313" key="5">
    <source>
        <dbReference type="EMBL" id="GAG14133.1"/>
    </source>
</evidence>
<dbReference type="InterPro" id="IPR006037">
    <property type="entry name" value="RCK_C"/>
</dbReference>
<dbReference type="InterPro" id="IPR036291">
    <property type="entry name" value="NAD(P)-bd_dom_sf"/>
</dbReference>
<organism evidence="5">
    <name type="scientific">marine sediment metagenome</name>
    <dbReference type="NCBI Taxonomy" id="412755"/>
    <lineage>
        <taxon>unclassified sequences</taxon>
        <taxon>metagenomes</taxon>
        <taxon>ecological metagenomes</taxon>
    </lineage>
</organism>
<dbReference type="SUPFAM" id="SSF116726">
    <property type="entry name" value="TrkA C-terminal domain-like"/>
    <property type="match status" value="1"/>
</dbReference>
<dbReference type="Gene3D" id="3.40.50.720">
    <property type="entry name" value="NAD(P)-binding Rossmann-like Domain"/>
    <property type="match status" value="1"/>
</dbReference>
<dbReference type="AlphaFoldDB" id="X0VNU7"/>
<protein>
    <submittedName>
        <fullName evidence="5">Uncharacterized protein</fullName>
    </submittedName>
</protein>
<comment type="caution">
    <text evidence="5">The sequence shown here is derived from an EMBL/GenBank/DDBJ whole genome shotgun (WGS) entry which is preliminary data.</text>
</comment>
<dbReference type="Gene3D" id="3.30.70.1450">
    <property type="entry name" value="Regulator of K+ conductance, C-terminal domain"/>
    <property type="match status" value="1"/>
</dbReference>
<sequence>IIHGDGTDYDLLAQEGIIDMDAFIAVTGDDETNLISTLLAKHMRIPRTIALVNKVDYLPITGTIGMGAIVSKQLLTVNAVLRYIQHQQVAAIASLPGIEAQCIEYIAKAGSKITKKKLRNIQFPQDAIVGAILHGEQMTIPKGETQVAIGDRVVVFTLPNALETVEKLFK</sequence>
<feature type="non-terminal residue" evidence="5">
    <location>
        <position position="1"/>
    </location>
</feature>
<dbReference type="PROSITE" id="PS51202">
    <property type="entry name" value="RCK_C"/>
    <property type="match status" value="1"/>
</dbReference>
<accession>X0VNU7</accession>
<dbReference type="InterPro" id="IPR003148">
    <property type="entry name" value="RCK_N"/>
</dbReference>
<evidence type="ECO:0000259" key="4">
    <source>
        <dbReference type="PROSITE" id="PS51202"/>
    </source>
</evidence>
<evidence type="ECO:0000256" key="1">
    <source>
        <dbReference type="ARBA" id="ARBA00022448"/>
    </source>
</evidence>
<evidence type="ECO:0000259" key="3">
    <source>
        <dbReference type="PROSITE" id="PS51201"/>
    </source>
</evidence>
<dbReference type="PROSITE" id="PS51201">
    <property type="entry name" value="RCK_N"/>
    <property type="match status" value="1"/>
</dbReference>
<dbReference type="InterPro" id="IPR050721">
    <property type="entry name" value="Trk_Ktr_HKT_K-transport"/>
</dbReference>
<dbReference type="SUPFAM" id="SSF51735">
    <property type="entry name" value="NAD(P)-binding Rossmann-fold domains"/>
    <property type="match status" value="1"/>
</dbReference>
<dbReference type="EMBL" id="BARS01038825">
    <property type="protein sequence ID" value="GAG14133.1"/>
    <property type="molecule type" value="Genomic_DNA"/>
</dbReference>
<dbReference type="PANTHER" id="PTHR43833:SF5">
    <property type="entry name" value="TRK SYSTEM POTASSIUM UPTAKE PROTEIN TRKA"/>
    <property type="match status" value="1"/>
</dbReference>